<dbReference type="GO" id="GO:0007154">
    <property type="term" value="P:cell communication"/>
    <property type="evidence" value="ECO:0007669"/>
    <property type="project" value="InterPro"/>
</dbReference>
<accession>A0A7V4WWH6</accession>
<dbReference type="InterPro" id="IPR003644">
    <property type="entry name" value="Calx_beta"/>
</dbReference>
<evidence type="ECO:0000313" key="6">
    <source>
        <dbReference type="EMBL" id="HGY56958.1"/>
    </source>
</evidence>
<dbReference type="Gene3D" id="2.60.40.4070">
    <property type="match status" value="1"/>
</dbReference>
<name>A0A7V4WWH6_CALAY</name>
<feature type="domain" description="LTD" evidence="5">
    <location>
        <begin position="295"/>
        <end position="425"/>
    </location>
</feature>
<evidence type="ECO:0000256" key="2">
    <source>
        <dbReference type="ARBA" id="ARBA00022737"/>
    </source>
</evidence>
<evidence type="ECO:0000259" key="5">
    <source>
        <dbReference type="PROSITE" id="PS51841"/>
    </source>
</evidence>
<dbReference type="InterPro" id="IPR001322">
    <property type="entry name" value="Lamin_tail_dom"/>
</dbReference>
<dbReference type="Pfam" id="PF03160">
    <property type="entry name" value="Calx-beta"/>
    <property type="match status" value="1"/>
</dbReference>
<dbReference type="InterPro" id="IPR026444">
    <property type="entry name" value="Secre_tail"/>
</dbReference>
<sequence length="579" mass="62217">MRKILPFILSVVFFSWAVSVYAQNAWINEFHYDDASTDENEFIEVVIENAGSYNLADFTVTLYNGNGGGSYKSTTLDLFTVGNTEGNFTFYYYNYTQNGSSIQNGSPDGFALDYQGTVISGQFLSYEGTFTATDGPANGLTSDDVGVSESGVPEGQSLQLSGSGGFYSDFTWQDPATNTMGALNNGQTLGTVTNTVVKFASSSGSVGEGDGTYNLAISIVNPDANNATSVDVVLISGDPADVGNYTTQTVTFPAGSSDDQILVINITDDSQIEGDEVVTFELQNVSGGNNASIGSPSQFDLTILDNDFASTPDIVINEIMQNPNAVGDDVGEWYELYNAGDTDVDINGWIMKDNDTDVDTIQNGGPLIISAGGYLVLGINDTTSVNGGVNVDYVYKNFLLSNSSDEIVLLLSDGVSEVDRVEWDNGATFPDPTGKSMELINPGYDNNDGTNWQEATATYGDGDMGTPGALNSTYVSGIKENPGGTVSEFRLHPNFPNPFNPSTTLTFDVPGTKERIDLIVYDLLGKKVKTLFSGKLNRGRFQQKWDGRNEAGLEMPSGVYFAVLKSNTYRKAVKMMLLR</sequence>
<protein>
    <submittedName>
        <fullName evidence="6">T9SS type A sorting domain-containing protein</fullName>
    </submittedName>
</protein>
<evidence type="ECO:0000256" key="3">
    <source>
        <dbReference type="ARBA" id="ARBA00022837"/>
    </source>
</evidence>
<dbReference type="PROSITE" id="PS51841">
    <property type="entry name" value="LTD"/>
    <property type="match status" value="1"/>
</dbReference>
<dbReference type="EMBL" id="DRQG01000141">
    <property type="protein sequence ID" value="HGY56958.1"/>
    <property type="molecule type" value="Genomic_DNA"/>
</dbReference>
<keyword evidence="1 4" id="KW-0732">Signal</keyword>
<gene>
    <name evidence="6" type="ORF">ENK44_14715</name>
</gene>
<keyword evidence="3" id="KW-0106">Calcium</keyword>
<dbReference type="InterPro" id="IPR036415">
    <property type="entry name" value="Lamin_tail_dom_sf"/>
</dbReference>
<dbReference type="AlphaFoldDB" id="A0A7V4WWH6"/>
<dbReference type="SUPFAM" id="SSF141072">
    <property type="entry name" value="CalX-like"/>
    <property type="match status" value="1"/>
</dbReference>
<comment type="caution">
    <text evidence="6">The sequence shown here is derived from an EMBL/GenBank/DDBJ whole genome shotgun (WGS) entry which is preliminary data.</text>
</comment>
<dbReference type="InterPro" id="IPR025965">
    <property type="entry name" value="FlgD/Vpr_Ig-like"/>
</dbReference>
<evidence type="ECO:0000256" key="4">
    <source>
        <dbReference type="SAM" id="SignalP"/>
    </source>
</evidence>
<dbReference type="SUPFAM" id="SSF74853">
    <property type="entry name" value="Lamin A/C globular tail domain"/>
    <property type="match status" value="1"/>
</dbReference>
<dbReference type="InterPro" id="IPR038081">
    <property type="entry name" value="CalX-like_sf"/>
</dbReference>
<organism evidence="6">
    <name type="scientific">Caldithrix abyssi</name>
    <dbReference type="NCBI Taxonomy" id="187145"/>
    <lineage>
        <taxon>Bacteria</taxon>
        <taxon>Pseudomonadati</taxon>
        <taxon>Calditrichota</taxon>
        <taxon>Calditrichia</taxon>
        <taxon>Calditrichales</taxon>
        <taxon>Calditrichaceae</taxon>
        <taxon>Caldithrix</taxon>
    </lineage>
</organism>
<evidence type="ECO:0000256" key="1">
    <source>
        <dbReference type="ARBA" id="ARBA00022729"/>
    </source>
</evidence>
<proteinExistence type="predicted"/>
<dbReference type="Proteomes" id="UP000885779">
    <property type="component" value="Unassembled WGS sequence"/>
</dbReference>
<reference evidence="6" key="1">
    <citation type="journal article" date="2020" name="mSystems">
        <title>Genome- and Community-Level Interaction Insights into Carbon Utilization and Element Cycling Functions of Hydrothermarchaeota in Hydrothermal Sediment.</title>
        <authorList>
            <person name="Zhou Z."/>
            <person name="Liu Y."/>
            <person name="Xu W."/>
            <person name="Pan J."/>
            <person name="Luo Z.H."/>
            <person name="Li M."/>
        </authorList>
    </citation>
    <scope>NUCLEOTIDE SEQUENCE [LARGE SCALE GENOMIC DNA]</scope>
    <source>
        <strain evidence="6">HyVt-577</strain>
    </source>
</reference>
<dbReference type="Pfam" id="PF00932">
    <property type="entry name" value="LTD"/>
    <property type="match status" value="1"/>
</dbReference>
<dbReference type="Gene3D" id="2.60.40.2030">
    <property type="match status" value="1"/>
</dbReference>
<dbReference type="NCBIfam" id="TIGR04183">
    <property type="entry name" value="Por_Secre_tail"/>
    <property type="match status" value="1"/>
</dbReference>
<dbReference type="GO" id="GO:0016020">
    <property type="term" value="C:membrane"/>
    <property type="evidence" value="ECO:0007669"/>
    <property type="project" value="InterPro"/>
</dbReference>
<feature type="chain" id="PRO_5031287688" evidence="4">
    <location>
        <begin position="23"/>
        <end position="579"/>
    </location>
</feature>
<dbReference type="Pfam" id="PF13860">
    <property type="entry name" value="FlgD_ig"/>
    <property type="match status" value="1"/>
</dbReference>
<feature type="signal peptide" evidence="4">
    <location>
        <begin position="1"/>
        <end position="22"/>
    </location>
</feature>
<keyword evidence="2" id="KW-0677">Repeat</keyword>
<dbReference type="Gene3D" id="2.60.40.1260">
    <property type="entry name" value="Lamin Tail domain"/>
    <property type="match status" value="1"/>
</dbReference>